<proteinExistence type="predicted"/>
<dbReference type="EMBL" id="JABTCF010000009">
    <property type="protein sequence ID" value="MBD0779018.1"/>
    <property type="molecule type" value="Genomic_DNA"/>
</dbReference>
<evidence type="ECO:0000259" key="1">
    <source>
        <dbReference type="Pfam" id="PF17931"/>
    </source>
</evidence>
<evidence type="ECO:0000313" key="3">
    <source>
        <dbReference type="Proteomes" id="UP001166021"/>
    </source>
</evidence>
<comment type="caution">
    <text evidence="2">The sequence shown here is derived from an EMBL/GenBank/DDBJ whole genome shotgun (WGS) entry which is preliminary data.</text>
</comment>
<dbReference type="InterPro" id="IPR041673">
    <property type="entry name" value="TetR_C_23"/>
</dbReference>
<keyword evidence="3" id="KW-1185">Reference proteome</keyword>
<name>A0ABR7V2H7_9FLAO</name>
<organism evidence="2 3">
    <name type="scientific">Maribacter aquimaris</name>
    <dbReference type="NCBI Taxonomy" id="2737171"/>
    <lineage>
        <taxon>Bacteria</taxon>
        <taxon>Pseudomonadati</taxon>
        <taxon>Bacteroidota</taxon>
        <taxon>Flavobacteriia</taxon>
        <taxon>Flavobacteriales</taxon>
        <taxon>Flavobacteriaceae</taxon>
        <taxon>Maribacter</taxon>
    </lineage>
</organism>
<dbReference type="InterPro" id="IPR036271">
    <property type="entry name" value="Tet_transcr_reg_TetR-rel_C_sf"/>
</dbReference>
<dbReference type="Pfam" id="PF17931">
    <property type="entry name" value="TetR_C_23"/>
    <property type="match status" value="1"/>
</dbReference>
<evidence type="ECO:0000313" key="2">
    <source>
        <dbReference type="EMBL" id="MBD0779018.1"/>
    </source>
</evidence>
<feature type="domain" description="Tetracyclin repressor-like C-terminal" evidence="1">
    <location>
        <begin position="87"/>
        <end position="213"/>
    </location>
</feature>
<accession>A0ABR7V2H7</accession>
<reference evidence="2" key="1">
    <citation type="submission" date="2020-05" db="EMBL/GenBank/DDBJ databases">
        <title>The draft genome sequence of Maribacter sp. ANRC-HE7.</title>
        <authorList>
            <person name="Mu L."/>
        </authorList>
    </citation>
    <scope>NUCLEOTIDE SEQUENCE</scope>
    <source>
        <strain evidence="2">ANRC-HE7</strain>
    </source>
</reference>
<sequence length="219" mass="25967">MGAKAKTKKLTENDLITMYMDHVLEHESRPKSVYKFCKLNSISEADFYGIFGSLESIPKRIWNVFFENTEDLLRKNKEFDDFTNKDKMLTFFYSFFELLTLNRSYVLLALQQEKNPLKNLEQLKGLRKHIKNFATVLIEDDNSNKTLKVTKFNPKLFSEGVWFQFLFLLKFWKDDESKGFEKTDMAIEKSVNTIFDVFDNTPLENIIDFGKFLYKETFV</sequence>
<gene>
    <name evidence="2" type="ORF">HPE56_14550</name>
</gene>
<dbReference type="RefSeq" id="WP_188244480.1">
    <property type="nucleotide sequence ID" value="NZ_JABTCF010000009.1"/>
</dbReference>
<dbReference type="SUPFAM" id="SSF48498">
    <property type="entry name" value="Tetracyclin repressor-like, C-terminal domain"/>
    <property type="match status" value="1"/>
</dbReference>
<dbReference type="Proteomes" id="UP001166021">
    <property type="component" value="Unassembled WGS sequence"/>
</dbReference>
<protein>
    <submittedName>
        <fullName evidence="2">TetR/AcrR family transcriptional regulator</fullName>
    </submittedName>
</protein>